<evidence type="ECO:0000313" key="11">
    <source>
        <dbReference type="Proteomes" id="UP001222325"/>
    </source>
</evidence>
<evidence type="ECO:0000256" key="2">
    <source>
        <dbReference type="ARBA" id="ARBA00008035"/>
    </source>
</evidence>
<feature type="compositionally biased region" description="Polar residues" evidence="8">
    <location>
        <begin position="779"/>
        <end position="790"/>
    </location>
</feature>
<protein>
    <recommendedName>
        <fullName evidence="7">Enhancer of polycomb-like protein</fullName>
    </recommendedName>
</protein>
<evidence type="ECO:0000313" key="10">
    <source>
        <dbReference type="EMBL" id="KAJ7086461.1"/>
    </source>
</evidence>
<evidence type="ECO:0000256" key="7">
    <source>
        <dbReference type="RuleBase" id="RU361124"/>
    </source>
</evidence>
<sequence>MQSVRGSQVEISKSGSAEDGKSGPEPGLAGKRLVASESRPTPGPPYPGPDLNSSPNFTLAGYHSDLALCSRCMAPRVVPPPKKNRARCGLKYSLKIVRGDLGPEADYLDEEGDEAQTALAVADVDINEGNEHHLQAALATKAVFIPTPGAVQLKEEVYEQLYPPGRWRDPITYVQTTQTVEEATANALVDDECTYYMDEADKQWLDKNNQEARGEGTSAQGATSAARAARRGKDKEPQIGVPVSINEDEFELVMGLFEKITDQNVIEGEGPDFSMYRHFFLEPLPANLFASYTAPSWIPPPALLDRIARTIFPHWKHRRSLSEGHKLRPSLNYNEFDFPNESYICFRRRDNKPVRKTRAGQVANNVDKLAQIRNNLSQALTLANALLKRENIKKEMVAGSQNVWNVRQPLADLLRTFPGMATKTDEALLVEKPRKIKPPRAPLPKVKVLPPSNPAAPESATIGKATRPSERCAAIQEQVMVRMGIDAQRNQGQIDATNDPYQPPLLSRAEKLWAEVPPVAPQSDEQSMRSGSCALRVRYGRGGRRFVDRRNYHPYSPPLLSRRHPGDDLDEESMRRLEAQWRFDEDDCPAPRSAEQHRELVDEYESKYLIARMAWVTQPEIELVTDASIVIPGPEGRERKVLPFLTNAIHLSWARSISLNEYLSDAIGIPRMGPRISAPTTPSQQRTPSDNVTPPRAPAPATSMRPPPTPGPQLRMQENISPPTPSAVPSPHAYASPSKPRAPPRTHTPAAPSVPHNPNPIVPAAEAQTAKPVVAQSGHGRSQNSPSHIQVPSPAHPSAQPLQTNGARTTVPAYVPLSAGTNVSLKLPPRMPRPSPLATHSVIAPQNPSISPHNSASRRTNA</sequence>
<evidence type="ECO:0000256" key="8">
    <source>
        <dbReference type="SAM" id="MobiDB-lite"/>
    </source>
</evidence>
<keyword evidence="11" id="KW-1185">Reference proteome</keyword>
<comment type="subcellular location">
    <subcellularLocation>
        <location evidence="1 7">Nucleus</location>
    </subcellularLocation>
</comment>
<feature type="region of interest" description="Disordered" evidence="8">
    <location>
        <begin position="673"/>
        <end position="862"/>
    </location>
</feature>
<evidence type="ECO:0000256" key="6">
    <source>
        <dbReference type="ARBA" id="ARBA00025513"/>
    </source>
</evidence>
<comment type="function">
    <text evidence="6">Component of the NuA4 histone acetyltransferase complex which is involved in transcriptional activation of selected genes principally by acetylation of nucleosomal histone H4 and H2A. The NuA4 complex is also involved in DNA repair. Involved in gene silencing by neighboring heterochromatin, blockage of the silencing spreading along the chromosome, and required for cell cycle progression through G2/M.</text>
</comment>
<feature type="region of interest" description="Disordered" evidence="8">
    <location>
        <begin position="439"/>
        <end position="469"/>
    </location>
</feature>
<accession>A0AAD6XQ86</accession>
<dbReference type="Proteomes" id="UP001222325">
    <property type="component" value="Unassembled WGS sequence"/>
</dbReference>
<feature type="region of interest" description="Disordered" evidence="8">
    <location>
        <begin position="211"/>
        <end position="239"/>
    </location>
</feature>
<feature type="region of interest" description="Disordered" evidence="8">
    <location>
        <begin position="1"/>
        <end position="54"/>
    </location>
</feature>
<organism evidence="10 11">
    <name type="scientific">Mycena belliarum</name>
    <dbReference type="NCBI Taxonomy" id="1033014"/>
    <lineage>
        <taxon>Eukaryota</taxon>
        <taxon>Fungi</taxon>
        <taxon>Dikarya</taxon>
        <taxon>Basidiomycota</taxon>
        <taxon>Agaricomycotina</taxon>
        <taxon>Agaricomycetes</taxon>
        <taxon>Agaricomycetidae</taxon>
        <taxon>Agaricales</taxon>
        <taxon>Marasmiineae</taxon>
        <taxon>Mycenaceae</taxon>
        <taxon>Mycena</taxon>
    </lineage>
</organism>
<keyword evidence="4 7" id="KW-0804">Transcription</keyword>
<proteinExistence type="inferred from homology"/>
<name>A0AAD6XQ86_9AGAR</name>
<gene>
    <name evidence="10" type="ORF">B0H15DRAFT_350878</name>
</gene>
<evidence type="ECO:0000256" key="4">
    <source>
        <dbReference type="ARBA" id="ARBA00023163"/>
    </source>
</evidence>
<feature type="domain" description="Enhancer of polycomb-like N-terminal" evidence="9">
    <location>
        <begin position="128"/>
        <end position="259"/>
    </location>
</feature>
<feature type="compositionally biased region" description="Polar residues" evidence="8">
    <location>
        <begin position="678"/>
        <end position="692"/>
    </location>
</feature>
<keyword evidence="3 7" id="KW-0805">Transcription regulation</keyword>
<reference evidence="10" key="1">
    <citation type="submission" date="2023-03" db="EMBL/GenBank/DDBJ databases">
        <title>Massive genome expansion in bonnet fungi (Mycena s.s.) driven by repeated elements and novel gene families across ecological guilds.</title>
        <authorList>
            <consortium name="Lawrence Berkeley National Laboratory"/>
            <person name="Harder C.B."/>
            <person name="Miyauchi S."/>
            <person name="Viragh M."/>
            <person name="Kuo A."/>
            <person name="Thoen E."/>
            <person name="Andreopoulos B."/>
            <person name="Lu D."/>
            <person name="Skrede I."/>
            <person name="Drula E."/>
            <person name="Henrissat B."/>
            <person name="Morin E."/>
            <person name="Kohler A."/>
            <person name="Barry K."/>
            <person name="LaButti K."/>
            <person name="Morin E."/>
            <person name="Salamov A."/>
            <person name="Lipzen A."/>
            <person name="Mereny Z."/>
            <person name="Hegedus B."/>
            <person name="Baldrian P."/>
            <person name="Stursova M."/>
            <person name="Weitz H."/>
            <person name="Taylor A."/>
            <person name="Grigoriev I.V."/>
            <person name="Nagy L.G."/>
            <person name="Martin F."/>
            <person name="Kauserud H."/>
        </authorList>
    </citation>
    <scope>NUCLEOTIDE SEQUENCE</scope>
    <source>
        <strain evidence="10">CBHHK173m</strain>
    </source>
</reference>
<comment type="caution">
    <text evidence="10">The sequence shown here is derived from an EMBL/GenBank/DDBJ whole genome shotgun (WGS) entry which is preliminary data.</text>
</comment>
<dbReference type="EMBL" id="JARJCN010000031">
    <property type="protein sequence ID" value="KAJ7086461.1"/>
    <property type="molecule type" value="Genomic_DNA"/>
</dbReference>
<dbReference type="PANTHER" id="PTHR14898">
    <property type="entry name" value="ENHANCER OF POLYCOMB"/>
    <property type="match status" value="1"/>
</dbReference>
<comment type="similarity">
    <text evidence="2 7">Belongs to the enhancer of polycomb family.</text>
</comment>
<evidence type="ECO:0000256" key="3">
    <source>
        <dbReference type="ARBA" id="ARBA00023015"/>
    </source>
</evidence>
<feature type="compositionally biased region" description="Polar residues" evidence="8">
    <location>
        <begin position="1"/>
        <end position="15"/>
    </location>
</feature>
<feature type="compositionally biased region" description="Low complexity" evidence="8">
    <location>
        <begin position="216"/>
        <end position="227"/>
    </location>
</feature>
<dbReference type="GO" id="GO:0005634">
    <property type="term" value="C:nucleus"/>
    <property type="evidence" value="ECO:0007669"/>
    <property type="project" value="UniProtKB-SubCell"/>
</dbReference>
<evidence type="ECO:0000259" key="9">
    <source>
        <dbReference type="Pfam" id="PF10513"/>
    </source>
</evidence>
<evidence type="ECO:0000256" key="5">
    <source>
        <dbReference type="ARBA" id="ARBA00023242"/>
    </source>
</evidence>
<evidence type="ECO:0000256" key="1">
    <source>
        <dbReference type="ARBA" id="ARBA00004123"/>
    </source>
</evidence>
<dbReference type="AlphaFoldDB" id="A0AAD6XQ86"/>
<dbReference type="Pfam" id="PF10513">
    <property type="entry name" value="EPL1"/>
    <property type="match status" value="1"/>
</dbReference>
<dbReference type="GO" id="GO:0035267">
    <property type="term" value="C:NuA4 histone acetyltransferase complex"/>
    <property type="evidence" value="ECO:0007669"/>
    <property type="project" value="InterPro"/>
</dbReference>
<dbReference type="InterPro" id="IPR024943">
    <property type="entry name" value="Enhancer_polycomb"/>
</dbReference>
<keyword evidence="5 7" id="KW-0539">Nucleus</keyword>
<dbReference type="GO" id="GO:0006357">
    <property type="term" value="P:regulation of transcription by RNA polymerase II"/>
    <property type="evidence" value="ECO:0007669"/>
    <property type="project" value="InterPro"/>
</dbReference>
<feature type="compositionally biased region" description="Polar residues" evidence="8">
    <location>
        <begin position="844"/>
        <end position="862"/>
    </location>
</feature>
<dbReference type="InterPro" id="IPR019542">
    <property type="entry name" value="Enhancer_polycomb-like_N"/>
</dbReference>